<dbReference type="EMBL" id="MUJZ01019570">
    <property type="protein sequence ID" value="OTF80182.1"/>
    <property type="molecule type" value="Genomic_DNA"/>
</dbReference>
<proteinExistence type="predicted"/>
<evidence type="ECO:0000313" key="1">
    <source>
        <dbReference type="EMBL" id="OTF80182.1"/>
    </source>
</evidence>
<accession>A0A1Y3BH39</accession>
<organism evidence="1 2">
    <name type="scientific">Euroglyphus maynei</name>
    <name type="common">Mayne's house dust mite</name>
    <dbReference type="NCBI Taxonomy" id="6958"/>
    <lineage>
        <taxon>Eukaryota</taxon>
        <taxon>Metazoa</taxon>
        <taxon>Ecdysozoa</taxon>
        <taxon>Arthropoda</taxon>
        <taxon>Chelicerata</taxon>
        <taxon>Arachnida</taxon>
        <taxon>Acari</taxon>
        <taxon>Acariformes</taxon>
        <taxon>Sarcoptiformes</taxon>
        <taxon>Astigmata</taxon>
        <taxon>Psoroptidia</taxon>
        <taxon>Analgoidea</taxon>
        <taxon>Pyroglyphidae</taxon>
        <taxon>Pyroglyphinae</taxon>
        <taxon>Euroglyphus</taxon>
    </lineage>
</organism>
<name>A0A1Y3BH39_EURMA</name>
<protein>
    <submittedName>
        <fullName evidence="1">Uncharacterized protein</fullName>
    </submittedName>
</protein>
<sequence>MTNENAGLFTKMNELKNSLPVHNKRYIPRLNLITFFHQY</sequence>
<reference evidence="1 2" key="1">
    <citation type="submission" date="2017-03" db="EMBL/GenBank/DDBJ databases">
        <title>Genome Survey of Euroglyphus maynei.</title>
        <authorList>
            <person name="Arlian L.G."/>
            <person name="Morgan M.S."/>
            <person name="Rider S.D."/>
        </authorList>
    </citation>
    <scope>NUCLEOTIDE SEQUENCE [LARGE SCALE GENOMIC DNA]</scope>
    <source>
        <strain evidence="1">Arlian Lab</strain>
        <tissue evidence="1">Whole body</tissue>
    </source>
</reference>
<comment type="caution">
    <text evidence="1">The sequence shown here is derived from an EMBL/GenBank/DDBJ whole genome shotgun (WGS) entry which is preliminary data.</text>
</comment>
<keyword evidence="2" id="KW-1185">Reference proteome</keyword>
<dbReference type="AlphaFoldDB" id="A0A1Y3BH39"/>
<gene>
    <name evidence="1" type="ORF">BLA29_015222</name>
</gene>
<dbReference type="Proteomes" id="UP000194236">
    <property type="component" value="Unassembled WGS sequence"/>
</dbReference>
<evidence type="ECO:0000313" key="2">
    <source>
        <dbReference type="Proteomes" id="UP000194236"/>
    </source>
</evidence>